<gene>
    <name evidence="2" type="ORF">PSU4_55390</name>
</gene>
<dbReference type="Proteomes" id="UP000321685">
    <property type="component" value="Unassembled WGS sequence"/>
</dbReference>
<comment type="caution">
    <text evidence="2">The sequence shown here is derived from an EMBL/GenBank/DDBJ whole genome shotgun (WGS) entry which is preliminary data.</text>
</comment>
<dbReference type="AlphaFoldDB" id="A0A511DP58"/>
<protein>
    <submittedName>
        <fullName evidence="2">Uncharacterized protein</fullName>
    </submittedName>
</protein>
<evidence type="ECO:0000256" key="1">
    <source>
        <dbReference type="SAM" id="Phobius"/>
    </source>
</evidence>
<reference evidence="2 3" key="1">
    <citation type="submission" date="2019-07" db="EMBL/GenBank/DDBJ databases">
        <title>Whole genome shotgun sequence of Pseudonocardia sulfidoxydans NBRC 16205.</title>
        <authorList>
            <person name="Hosoyama A."/>
            <person name="Uohara A."/>
            <person name="Ohji S."/>
            <person name="Ichikawa N."/>
        </authorList>
    </citation>
    <scope>NUCLEOTIDE SEQUENCE [LARGE SCALE GENOMIC DNA]</scope>
    <source>
        <strain evidence="2 3">NBRC 16205</strain>
    </source>
</reference>
<organism evidence="2 3">
    <name type="scientific">Pseudonocardia sulfidoxydans NBRC 16205</name>
    <dbReference type="NCBI Taxonomy" id="1223511"/>
    <lineage>
        <taxon>Bacteria</taxon>
        <taxon>Bacillati</taxon>
        <taxon>Actinomycetota</taxon>
        <taxon>Actinomycetes</taxon>
        <taxon>Pseudonocardiales</taxon>
        <taxon>Pseudonocardiaceae</taxon>
        <taxon>Pseudonocardia</taxon>
    </lineage>
</organism>
<name>A0A511DP58_9PSEU</name>
<keyword evidence="1" id="KW-1133">Transmembrane helix</keyword>
<sequence>MSRQPTYSVRFVESATPAPPRSPRVSLWLLRGIVTVHLLAVLCQPVLAGLFLSGDVAAIEVHGIAGSAVAMLTLVAIGVAIAYVAAGRGRLWVLPVAVVLFLVEGFQIGVGYAHELQLHIPVGVAIVVVSVLLAVWAWLPSAASPRRSRA</sequence>
<keyword evidence="1" id="KW-0472">Membrane</keyword>
<keyword evidence="3" id="KW-1185">Reference proteome</keyword>
<evidence type="ECO:0000313" key="2">
    <source>
        <dbReference type="EMBL" id="GEL26585.1"/>
    </source>
</evidence>
<dbReference type="EMBL" id="BJVJ01000098">
    <property type="protein sequence ID" value="GEL26585.1"/>
    <property type="molecule type" value="Genomic_DNA"/>
</dbReference>
<proteinExistence type="predicted"/>
<accession>A0A511DP58</accession>
<feature type="transmembrane region" description="Helical" evidence="1">
    <location>
        <begin position="118"/>
        <end position="139"/>
    </location>
</feature>
<feature type="transmembrane region" description="Helical" evidence="1">
    <location>
        <begin position="91"/>
        <end position="112"/>
    </location>
</feature>
<keyword evidence="1" id="KW-0812">Transmembrane</keyword>
<evidence type="ECO:0000313" key="3">
    <source>
        <dbReference type="Proteomes" id="UP000321685"/>
    </source>
</evidence>
<feature type="transmembrane region" description="Helical" evidence="1">
    <location>
        <begin position="64"/>
        <end position="84"/>
    </location>
</feature>
<feature type="transmembrane region" description="Helical" evidence="1">
    <location>
        <begin position="28"/>
        <end position="52"/>
    </location>
</feature>